<dbReference type="Proteomes" id="UP001500975">
    <property type="component" value="Unassembled WGS sequence"/>
</dbReference>
<dbReference type="RefSeq" id="WP_345540084.1">
    <property type="nucleotide sequence ID" value="NZ_BAABGJ010000075.1"/>
</dbReference>
<dbReference type="EMBL" id="BAABGJ010000075">
    <property type="protein sequence ID" value="GAA4351501.1"/>
    <property type="molecule type" value="Genomic_DNA"/>
</dbReference>
<keyword evidence="2" id="KW-1185">Reference proteome</keyword>
<accession>A0ABP8I581</accession>
<proteinExistence type="predicted"/>
<evidence type="ECO:0000313" key="2">
    <source>
        <dbReference type="Proteomes" id="UP001500975"/>
    </source>
</evidence>
<reference evidence="2" key="1">
    <citation type="journal article" date="2019" name="Int. J. Syst. Evol. Microbiol.">
        <title>The Global Catalogue of Microorganisms (GCM) 10K type strain sequencing project: providing services to taxonomists for standard genome sequencing and annotation.</title>
        <authorList>
            <consortium name="The Broad Institute Genomics Platform"/>
            <consortium name="The Broad Institute Genome Sequencing Center for Infectious Disease"/>
            <person name="Wu L."/>
            <person name="Ma J."/>
        </authorList>
    </citation>
    <scope>NUCLEOTIDE SEQUENCE [LARGE SCALE GENOMIC DNA]</scope>
    <source>
        <strain evidence="2">JCM 17804</strain>
    </source>
</reference>
<sequence length="74" mass="8194">MRRAELTTAHVIHDTAFALERLNPGVDPAGAHLELATRRARLQLRQLPRSRNAVFLPLVTISIRPRSPGADCTT</sequence>
<protein>
    <submittedName>
        <fullName evidence="1">Uncharacterized protein</fullName>
    </submittedName>
</protein>
<comment type="caution">
    <text evidence="1">The sequence shown here is derived from an EMBL/GenBank/DDBJ whole genome shotgun (WGS) entry which is preliminary data.</text>
</comment>
<name>A0ABP8I581_9BURK</name>
<organism evidence="1 2">
    <name type="scientific">Variovorax defluvii</name>
    <dbReference type="NCBI Taxonomy" id="913761"/>
    <lineage>
        <taxon>Bacteria</taxon>
        <taxon>Pseudomonadati</taxon>
        <taxon>Pseudomonadota</taxon>
        <taxon>Betaproteobacteria</taxon>
        <taxon>Burkholderiales</taxon>
        <taxon>Comamonadaceae</taxon>
        <taxon>Variovorax</taxon>
    </lineage>
</organism>
<evidence type="ECO:0000313" key="1">
    <source>
        <dbReference type="EMBL" id="GAA4351501.1"/>
    </source>
</evidence>
<gene>
    <name evidence="1" type="ORF">GCM10023165_39790</name>
</gene>